<dbReference type="SMART" id="SM00857">
    <property type="entry name" value="Resolvase"/>
    <property type="match status" value="1"/>
</dbReference>
<reference evidence="2 3" key="1">
    <citation type="submission" date="2021-04" db="EMBL/GenBank/DDBJ databases">
        <title>Nocardia tengchongensis.</title>
        <authorList>
            <person name="Zhuang k."/>
            <person name="Ran Y."/>
            <person name="Li W."/>
        </authorList>
    </citation>
    <scope>NUCLEOTIDE SEQUENCE [LARGE SCALE GENOMIC DNA]</scope>
    <source>
        <strain evidence="2 3">CFH S0057</strain>
    </source>
</reference>
<dbReference type="InterPro" id="IPR036162">
    <property type="entry name" value="Resolvase-like_N_sf"/>
</dbReference>
<feature type="domain" description="Resolvase/invertase-type recombinase catalytic" evidence="1">
    <location>
        <begin position="8"/>
        <end position="121"/>
    </location>
</feature>
<organism evidence="2 3">
    <name type="scientific">Nocardia tengchongensis</name>
    <dbReference type="NCBI Taxonomy" id="2055889"/>
    <lineage>
        <taxon>Bacteria</taxon>
        <taxon>Bacillati</taxon>
        <taxon>Actinomycetota</taxon>
        <taxon>Actinomycetes</taxon>
        <taxon>Mycobacteriales</taxon>
        <taxon>Nocardiaceae</taxon>
        <taxon>Nocardia</taxon>
    </lineage>
</organism>
<evidence type="ECO:0000313" key="3">
    <source>
        <dbReference type="Proteomes" id="UP000683310"/>
    </source>
</evidence>
<name>A0ABX8CR28_9NOCA</name>
<dbReference type="PANTHER" id="PTHR30461:SF23">
    <property type="entry name" value="DNA RECOMBINASE-RELATED"/>
    <property type="match status" value="1"/>
</dbReference>
<dbReference type="Proteomes" id="UP000683310">
    <property type="component" value="Chromosome"/>
</dbReference>
<dbReference type="Gene3D" id="3.40.50.1390">
    <property type="entry name" value="Resolvase, N-terminal catalytic domain"/>
    <property type="match status" value="1"/>
</dbReference>
<dbReference type="EMBL" id="CP074371">
    <property type="protein sequence ID" value="QVI20985.1"/>
    <property type="molecule type" value="Genomic_DNA"/>
</dbReference>
<accession>A0ABX8CR28</accession>
<dbReference type="CDD" id="cd00338">
    <property type="entry name" value="Ser_Recombinase"/>
    <property type="match status" value="1"/>
</dbReference>
<sequence>MSTVTVRAVIYLRVSLDTSGEGLAVERQLEDCRRIAEARGWSICEIYTEKPISAFAETKKRPAYDRMVEDYPAGRLNALITWDLDRLPNRSHRHRGARRVAPLAPQLRTQATLSPRSAGFAVSARCASCRCPISGVGHGRRMSE</sequence>
<keyword evidence="3" id="KW-1185">Reference proteome</keyword>
<gene>
    <name evidence="2" type="ORF">KHQ06_33810</name>
</gene>
<dbReference type="PANTHER" id="PTHR30461">
    <property type="entry name" value="DNA-INVERTASE FROM LAMBDOID PROPHAGE"/>
    <property type="match status" value="1"/>
</dbReference>
<dbReference type="SUPFAM" id="SSF53041">
    <property type="entry name" value="Resolvase-like"/>
    <property type="match status" value="1"/>
</dbReference>
<dbReference type="InterPro" id="IPR006119">
    <property type="entry name" value="Resolv_N"/>
</dbReference>
<evidence type="ECO:0000313" key="2">
    <source>
        <dbReference type="EMBL" id="QVI20985.1"/>
    </source>
</evidence>
<dbReference type="InterPro" id="IPR050639">
    <property type="entry name" value="SSR_resolvase"/>
</dbReference>
<evidence type="ECO:0000259" key="1">
    <source>
        <dbReference type="SMART" id="SM00857"/>
    </source>
</evidence>
<protein>
    <submittedName>
        <fullName evidence="2">Recombinase family protein</fullName>
    </submittedName>
</protein>
<dbReference type="Pfam" id="PF00239">
    <property type="entry name" value="Resolvase"/>
    <property type="match status" value="1"/>
</dbReference>
<proteinExistence type="predicted"/>